<dbReference type="AlphaFoldDB" id="A0A927BQG7"/>
<gene>
    <name evidence="1" type="ORF">IDH44_00345</name>
</gene>
<sequence length="248" mass="27547">MKATLYAAALLALVLAGWWLARHDGTRNALDRLLLPQALESYPALTEAPLVGARHELAKLVPGAVDTIVWDRQERRVLVYRQAARGFDRPAMLWAVAADGRTVRQLDVGEAGLPELDSARPSGETSRFEELTGLIAPFQDWEDAAAPLTLQGFVREARQSKAFYDINNTTRGGWNGTGYFQLVYDEETIEFKAYTFKSAGGYDPDLQLYELPGQAAQAVYLLEVRKPSKSNRPIAETGVYVLRSKMVD</sequence>
<keyword evidence="2" id="KW-1185">Reference proteome</keyword>
<dbReference type="RefSeq" id="WP_190913609.1">
    <property type="nucleotide sequence ID" value="NZ_JACXIZ010000002.1"/>
</dbReference>
<dbReference type="Proteomes" id="UP000621560">
    <property type="component" value="Unassembled WGS sequence"/>
</dbReference>
<comment type="caution">
    <text evidence="1">The sequence shown here is derived from an EMBL/GenBank/DDBJ whole genome shotgun (WGS) entry which is preliminary data.</text>
</comment>
<dbReference type="EMBL" id="JACXIZ010000002">
    <property type="protein sequence ID" value="MBD2843623.1"/>
    <property type="molecule type" value="Genomic_DNA"/>
</dbReference>
<accession>A0A927BQG7</accession>
<organism evidence="1 2">
    <name type="scientific">Paenibacillus sabuli</name>
    <dbReference type="NCBI Taxonomy" id="2772509"/>
    <lineage>
        <taxon>Bacteria</taxon>
        <taxon>Bacillati</taxon>
        <taxon>Bacillota</taxon>
        <taxon>Bacilli</taxon>
        <taxon>Bacillales</taxon>
        <taxon>Paenibacillaceae</taxon>
        <taxon>Paenibacillus</taxon>
    </lineage>
</organism>
<name>A0A927BQG7_9BACL</name>
<reference evidence="1" key="1">
    <citation type="submission" date="2020-09" db="EMBL/GenBank/DDBJ databases">
        <title>A novel bacterium of genus Paenibacillus, isolated from South China Sea.</title>
        <authorList>
            <person name="Huang H."/>
            <person name="Mo K."/>
            <person name="Hu Y."/>
        </authorList>
    </citation>
    <scope>NUCLEOTIDE SEQUENCE</scope>
    <source>
        <strain evidence="1">IB182496</strain>
    </source>
</reference>
<evidence type="ECO:0000313" key="1">
    <source>
        <dbReference type="EMBL" id="MBD2843623.1"/>
    </source>
</evidence>
<protein>
    <submittedName>
        <fullName evidence="1">Uncharacterized protein</fullName>
    </submittedName>
</protein>
<evidence type="ECO:0000313" key="2">
    <source>
        <dbReference type="Proteomes" id="UP000621560"/>
    </source>
</evidence>
<proteinExistence type="predicted"/>